<dbReference type="InterPro" id="IPR016166">
    <property type="entry name" value="FAD-bd_PCMH"/>
</dbReference>
<comment type="cofactor">
    <cofactor evidence="1">
        <name>FAD</name>
        <dbReference type="ChEBI" id="CHEBI:57692"/>
    </cofactor>
</comment>
<keyword evidence="5" id="KW-0560">Oxidoreductase</keyword>
<name>A0ABW0BI73_9ACTN</name>
<dbReference type="InterPro" id="IPR050416">
    <property type="entry name" value="FAD-linked_Oxidoreductase"/>
</dbReference>
<dbReference type="InterPro" id="IPR006094">
    <property type="entry name" value="Oxid_FAD_bind_N"/>
</dbReference>
<dbReference type="Pfam" id="PF08031">
    <property type="entry name" value="BBE"/>
    <property type="match status" value="1"/>
</dbReference>
<evidence type="ECO:0000256" key="2">
    <source>
        <dbReference type="ARBA" id="ARBA00005466"/>
    </source>
</evidence>
<feature type="domain" description="FAD-binding PCMH-type" evidence="6">
    <location>
        <begin position="38"/>
        <end position="208"/>
    </location>
</feature>
<dbReference type="InterPro" id="IPR016169">
    <property type="entry name" value="FAD-bd_PCMH_sub2"/>
</dbReference>
<comment type="similarity">
    <text evidence="2">Belongs to the oxygen-dependent FAD-linked oxidoreductase family.</text>
</comment>
<organism evidence="7 8">
    <name type="scientific">Nocardioides taihuensis</name>
    <dbReference type="NCBI Taxonomy" id="1835606"/>
    <lineage>
        <taxon>Bacteria</taxon>
        <taxon>Bacillati</taxon>
        <taxon>Actinomycetota</taxon>
        <taxon>Actinomycetes</taxon>
        <taxon>Propionibacteriales</taxon>
        <taxon>Nocardioidaceae</taxon>
        <taxon>Nocardioides</taxon>
    </lineage>
</organism>
<dbReference type="SUPFAM" id="SSF56176">
    <property type="entry name" value="FAD-binding/transporter-associated domain-like"/>
    <property type="match status" value="1"/>
</dbReference>
<dbReference type="PANTHER" id="PTHR42973">
    <property type="entry name" value="BINDING OXIDOREDUCTASE, PUTATIVE (AFU_ORTHOLOGUE AFUA_1G17690)-RELATED"/>
    <property type="match status" value="1"/>
</dbReference>
<dbReference type="EMBL" id="JBHSKD010000008">
    <property type="protein sequence ID" value="MFC5176893.1"/>
    <property type="molecule type" value="Genomic_DNA"/>
</dbReference>
<evidence type="ECO:0000313" key="7">
    <source>
        <dbReference type="EMBL" id="MFC5176893.1"/>
    </source>
</evidence>
<proteinExistence type="inferred from homology"/>
<keyword evidence="3" id="KW-0285">Flavoprotein</keyword>
<dbReference type="PROSITE" id="PS51387">
    <property type="entry name" value="FAD_PCMH"/>
    <property type="match status" value="1"/>
</dbReference>
<dbReference type="InterPro" id="IPR016167">
    <property type="entry name" value="FAD-bd_PCMH_sub1"/>
</dbReference>
<evidence type="ECO:0000259" key="6">
    <source>
        <dbReference type="PROSITE" id="PS51387"/>
    </source>
</evidence>
<evidence type="ECO:0000256" key="4">
    <source>
        <dbReference type="ARBA" id="ARBA00022827"/>
    </source>
</evidence>
<comment type="caution">
    <text evidence="7">The sequence shown here is derived from an EMBL/GenBank/DDBJ whole genome shotgun (WGS) entry which is preliminary data.</text>
</comment>
<dbReference type="Gene3D" id="3.30.43.10">
    <property type="entry name" value="Uridine Diphospho-n-acetylenolpyruvylglucosamine Reductase, domain 2"/>
    <property type="match status" value="1"/>
</dbReference>
<evidence type="ECO:0000256" key="5">
    <source>
        <dbReference type="ARBA" id="ARBA00023002"/>
    </source>
</evidence>
<dbReference type="InterPro" id="IPR016164">
    <property type="entry name" value="FAD-linked_Oxase-like_C"/>
</dbReference>
<dbReference type="Proteomes" id="UP001596087">
    <property type="component" value="Unassembled WGS sequence"/>
</dbReference>
<keyword evidence="8" id="KW-1185">Reference proteome</keyword>
<dbReference type="InterPro" id="IPR006093">
    <property type="entry name" value="Oxy_OxRdtase_FAD_BS"/>
</dbReference>
<dbReference type="Gene3D" id="3.30.465.10">
    <property type="match status" value="1"/>
</dbReference>
<evidence type="ECO:0000256" key="3">
    <source>
        <dbReference type="ARBA" id="ARBA00022630"/>
    </source>
</evidence>
<reference evidence="8" key="1">
    <citation type="journal article" date="2019" name="Int. J. Syst. Evol. Microbiol.">
        <title>The Global Catalogue of Microorganisms (GCM) 10K type strain sequencing project: providing services to taxonomists for standard genome sequencing and annotation.</title>
        <authorList>
            <consortium name="The Broad Institute Genomics Platform"/>
            <consortium name="The Broad Institute Genome Sequencing Center for Infectious Disease"/>
            <person name="Wu L."/>
            <person name="Ma J."/>
        </authorList>
    </citation>
    <scope>NUCLEOTIDE SEQUENCE [LARGE SCALE GENOMIC DNA]</scope>
    <source>
        <strain evidence="8">DFY41</strain>
    </source>
</reference>
<dbReference type="SUPFAM" id="SSF55103">
    <property type="entry name" value="FAD-linked oxidases, C-terminal domain"/>
    <property type="match status" value="1"/>
</dbReference>
<dbReference type="Pfam" id="PF01565">
    <property type="entry name" value="FAD_binding_4"/>
    <property type="match status" value="1"/>
</dbReference>
<dbReference type="PROSITE" id="PS00862">
    <property type="entry name" value="OX2_COVAL_FAD"/>
    <property type="match status" value="1"/>
</dbReference>
<dbReference type="InterPro" id="IPR012951">
    <property type="entry name" value="BBE"/>
</dbReference>
<evidence type="ECO:0000313" key="8">
    <source>
        <dbReference type="Proteomes" id="UP001596087"/>
    </source>
</evidence>
<dbReference type="Gene3D" id="3.40.462.20">
    <property type="match status" value="1"/>
</dbReference>
<sequence length="445" mass="47809">MTSPESVLAEMRASLEGQVIGRDHADYDAARRVWNGAFDRFPLAVVRPAVVEDVQRTVSTARDCELTLAVRGGGHSLAGFSTCDDGIVLDLGSLDQVQVDVARARVRVPGGALLHDLDAATVPVNGVVSAGVVSHTGVGGLTLGGGMGWNSRRYGLAIDNLLSVDLVTADGTCRTVDAESDPELFWAIRGGGGNFGVVTWFEFRMRELGSPCVVTSAYPTSAADQVLEDLAGIASDLPRDQTIGLFLSRDELRVKSVWFGDTATAEARLAPATRLGGQRGKSATSTFTELQHASDESVAWGICCYSKGGFVSELDDDFVALMTQQIAAAPTAECDVYMIQLGGAVADVDDDETAYSGRANAYYYVVTGCWDRPEDREVAAQWGRETAALFSQASGVTSNYVNEQSDSSQDFVRRAYGEKKYERLVEVKRRTDPTNLFRLNQNISA</sequence>
<dbReference type="PANTHER" id="PTHR42973:SF39">
    <property type="entry name" value="FAD-BINDING PCMH-TYPE DOMAIN-CONTAINING PROTEIN"/>
    <property type="match status" value="1"/>
</dbReference>
<evidence type="ECO:0000256" key="1">
    <source>
        <dbReference type="ARBA" id="ARBA00001974"/>
    </source>
</evidence>
<gene>
    <name evidence="7" type="ORF">ACFPGP_09440</name>
</gene>
<keyword evidence="4" id="KW-0274">FAD</keyword>
<protein>
    <submittedName>
        <fullName evidence="7">FAD-binding oxidoreductase</fullName>
    </submittedName>
</protein>
<dbReference type="InterPro" id="IPR036318">
    <property type="entry name" value="FAD-bd_PCMH-like_sf"/>
</dbReference>
<dbReference type="RefSeq" id="WP_378589510.1">
    <property type="nucleotide sequence ID" value="NZ_JBHSKD010000008.1"/>
</dbReference>
<accession>A0ABW0BI73</accession>